<dbReference type="InterPro" id="IPR020894">
    <property type="entry name" value="Cadherin_CS"/>
</dbReference>
<protein>
    <recommendedName>
        <fullName evidence="5">Cadherin domain-containing protein</fullName>
    </recommendedName>
</protein>
<comment type="caution">
    <text evidence="3">The sequence shown here is derived from an EMBL/GenBank/DDBJ whole genome shotgun (WGS) entry which is preliminary data.</text>
</comment>
<evidence type="ECO:0000256" key="2">
    <source>
        <dbReference type="ARBA" id="ARBA00023136"/>
    </source>
</evidence>
<keyword evidence="2" id="KW-0472">Membrane</keyword>
<evidence type="ECO:0000256" key="1">
    <source>
        <dbReference type="ARBA" id="ARBA00004370"/>
    </source>
</evidence>
<dbReference type="PROSITE" id="PS00232">
    <property type="entry name" value="CADHERIN_1"/>
    <property type="match status" value="1"/>
</dbReference>
<gene>
    <name evidence="3" type="ORF">DBV15_10880</name>
</gene>
<dbReference type="GO" id="GO:0007155">
    <property type="term" value="P:cell adhesion"/>
    <property type="evidence" value="ECO:0007669"/>
    <property type="project" value="InterPro"/>
</dbReference>
<comment type="subcellular location">
    <subcellularLocation>
        <location evidence="1">Membrane</location>
    </subcellularLocation>
</comment>
<evidence type="ECO:0008006" key="5">
    <source>
        <dbReference type="Google" id="ProtNLM"/>
    </source>
</evidence>
<dbReference type="Proteomes" id="UP000310200">
    <property type="component" value="Unassembled WGS sequence"/>
</dbReference>
<organism evidence="3 4">
    <name type="scientific">Temnothorax longispinosus</name>
    <dbReference type="NCBI Taxonomy" id="300112"/>
    <lineage>
        <taxon>Eukaryota</taxon>
        <taxon>Metazoa</taxon>
        <taxon>Ecdysozoa</taxon>
        <taxon>Arthropoda</taxon>
        <taxon>Hexapoda</taxon>
        <taxon>Insecta</taxon>
        <taxon>Pterygota</taxon>
        <taxon>Neoptera</taxon>
        <taxon>Endopterygota</taxon>
        <taxon>Hymenoptera</taxon>
        <taxon>Apocrita</taxon>
        <taxon>Aculeata</taxon>
        <taxon>Formicoidea</taxon>
        <taxon>Formicidae</taxon>
        <taxon>Myrmicinae</taxon>
        <taxon>Temnothorax</taxon>
    </lineage>
</organism>
<name>A0A4S2L985_9HYME</name>
<evidence type="ECO:0000313" key="4">
    <source>
        <dbReference type="Proteomes" id="UP000310200"/>
    </source>
</evidence>
<dbReference type="AlphaFoldDB" id="A0A4S2L985"/>
<reference evidence="3 4" key="1">
    <citation type="journal article" date="2019" name="Philos. Trans. R. Soc. Lond., B, Biol. Sci.">
        <title>Ant behaviour and brain gene expression of defending hosts depend on the ecological success of the intruding social parasite.</title>
        <authorList>
            <person name="Kaur R."/>
            <person name="Stoldt M."/>
            <person name="Jongepier E."/>
            <person name="Feldmeyer B."/>
            <person name="Menzel F."/>
            <person name="Bornberg-Bauer E."/>
            <person name="Foitzik S."/>
        </authorList>
    </citation>
    <scope>NUCLEOTIDE SEQUENCE [LARGE SCALE GENOMIC DNA]</scope>
    <source>
        <tissue evidence="3">Whole body</tissue>
    </source>
</reference>
<evidence type="ECO:0000313" key="3">
    <source>
        <dbReference type="EMBL" id="TGZ57058.1"/>
    </source>
</evidence>
<keyword evidence="4" id="KW-1185">Reference proteome</keyword>
<proteinExistence type="predicted"/>
<dbReference type="GO" id="GO:0005886">
    <property type="term" value="C:plasma membrane"/>
    <property type="evidence" value="ECO:0007669"/>
    <property type="project" value="InterPro"/>
</dbReference>
<dbReference type="EMBL" id="QBLH01000228">
    <property type="protein sequence ID" value="TGZ57058.1"/>
    <property type="molecule type" value="Genomic_DNA"/>
</dbReference>
<feature type="non-terminal residue" evidence="3">
    <location>
        <position position="129"/>
    </location>
</feature>
<accession>A0A4S2L985</accession>
<sequence length="129" mass="14137">MWQVTCVITDRFAVGQNVGQKSSGGGNNHPVESFVQSWFDEVVSGSLSLTSSMVTLKTYLTVHATDNGDNCGLPLSVCEYREISLLLSGGFVPVEHLGRPDEARLVVEFYIVTIEDVNDNEPVFDKVIL</sequence>